<proteinExistence type="predicted"/>
<dbReference type="EMBL" id="CAJJDO010000119">
    <property type="protein sequence ID" value="CAD8198798.1"/>
    <property type="molecule type" value="Genomic_DNA"/>
</dbReference>
<dbReference type="OrthoDB" id="311341at2759"/>
<dbReference type="SMART" id="SM00320">
    <property type="entry name" value="WD40"/>
    <property type="match status" value="1"/>
</dbReference>
<evidence type="ECO:0000313" key="2">
    <source>
        <dbReference type="EMBL" id="CAD8198798.1"/>
    </source>
</evidence>
<sequence>MKVDMRKKSFVNIRMKNTSLIGGNFVSCNLSGSEFDYVDISGLNLNGAQLFNCKWKNIKVHEFIRLDGHEFSVMSVCFSPDGNTLAFGSDDNSIRLWNVKTGQQIKSSDKNYKDILAQFTIPLQQHSHIQQASNYITTLLISQKAVFQAQGALILKGEFIDQSGIGLKTLFKQKGSCFIEDLQKK</sequence>
<dbReference type="PANTHER" id="PTHR45333">
    <property type="entry name" value="MEMBRANE PROTEIN-RELATED"/>
    <property type="match status" value="1"/>
</dbReference>
<feature type="repeat" description="WD" evidence="1">
    <location>
        <begin position="66"/>
        <end position="107"/>
    </location>
</feature>
<keyword evidence="1" id="KW-0853">WD repeat</keyword>
<comment type="caution">
    <text evidence="2">The sequence shown here is derived from an EMBL/GenBank/DDBJ whole genome shotgun (WGS) entry which is preliminary data.</text>
</comment>
<dbReference type="InterPro" id="IPR001646">
    <property type="entry name" value="5peptide_repeat"/>
</dbReference>
<evidence type="ECO:0000313" key="3">
    <source>
        <dbReference type="Proteomes" id="UP000689195"/>
    </source>
</evidence>
<accession>A0A8S1XCW0</accession>
<dbReference type="InterPro" id="IPR001680">
    <property type="entry name" value="WD40_rpt"/>
</dbReference>
<dbReference type="PANTHER" id="PTHR45333:SF1">
    <property type="entry name" value="CHROMOSOME UNDETERMINED SCAFFOLD_625, WHOLE GENOME SHOTGUN SEQUENCE"/>
    <property type="match status" value="1"/>
</dbReference>
<dbReference type="AlphaFoldDB" id="A0A8S1XCW0"/>
<evidence type="ECO:0000256" key="1">
    <source>
        <dbReference type="PROSITE-ProRule" id="PRU00221"/>
    </source>
</evidence>
<dbReference type="Proteomes" id="UP000689195">
    <property type="component" value="Unassembled WGS sequence"/>
</dbReference>
<name>A0A8S1XCW0_9CILI</name>
<protein>
    <submittedName>
        <fullName evidence="2">Uncharacterized protein</fullName>
    </submittedName>
</protein>
<dbReference type="PROSITE" id="PS50082">
    <property type="entry name" value="WD_REPEATS_2"/>
    <property type="match status" value="1"/>
</dbReference>
<dbReference type="Pfam" id="PF00400">
    <property type="entry name" value="WD40"/>
    <property type="match status" value="1"/>
</dbReference>
<keyword evidence="3" id="KW-1185">Reference proteome</keyword>
<dbReference type="Pfam" id="PF00805">
    <property type="entry name" value="Pentapeptide"/>
    <property type="match status" value="1"/>
</dbReference>
<gene>
    <name evidence="2" type="ORF">PPENT_87.1.T1190181</name>
</gene>
<organism evidence="2 3">
    <name type="scientific">Paramecium pentaurelia</name>
    <dbReference type="NCBI Taxonomy" id="43138"/>
    <lineage>
        <taxon>Eukaryota</taxon>
        <taxon>Sar</taxon>
        <taxon>Alveolata</taxon>
        <taxon>Ciliophora</taxon>
        <taxon>Intramacronucleata</taxon>
        <taxon>Oligohymenophorea</taxon>
        <taxon>Peniculida</taxon>
        <taxon>Parameciidae</taxon>
        <taxon>Paramecium</taxon>
    </lineage>
</organism>
<reference evidence="2" key="1">
    <citation type="submission" date="2021-01" db="EMBL/GenBank/DDBJ databases">
        <authorList>
            <consortium name="Genoscope - CEA"/>
            <person name="William W."/>
        </authorList>
    </citation>
    <scope>NUCLEOTIDE SEQUENCE</scope>
</reference>
<dbReference type="PROSITE" id="PS50294">
    <property type="entry name" value="WD_REPEATS_REGION"/>
    <property type="match status" value="1"/>
</dbReference>